<organism evidence="1 2">
    <name type="scientific">Paenibacillus illinoisensis</name>
    <dbReference type="NCBI Taxonomy" id="59845"/>
    <lineage>
        <taxon>Bacteria</taxon>
        <taxon>Bacillati</taxon>
        <taxon>Bacillota</taxon>
        <taxon>Bacilli</taxon>
        <taxon>Bacillales</taxon>
        <taxon>Paenibacillaceae</taxon>
        <taxon>Paenibacillus</taxon>
    </lineage>
</organism>
<dbReference type="InterPro" id="IPR023203">
    <property type="entry name" value="TTHA0068_sf"/>
</dbReference>
<dbReference type="SUPFAM" id="SSF140663">
    <property type="entry name" value="TTHA0068-like"/>
    <property type="match status" value="1"/>
</dbReference>
<dbReference type="Proteomes" id="UP000247459">
    <property type="component" value="Unassembled WGS sequence"/>
</dbReference>
<dbReference type="EMBL" id="PRLG01000020">
    <property type="protein sequence ID" value="PYY28045.1"/>
    <property type="molecule type" value="Genomic_DNA"/>
</dbReference>
<evidence type="ECO:0000313" key="1">
    <source>
        <dbReference type="EMBL" id="PYY28045.1"/>
    </source>
</evidence>
<proteinExistence type="predicted"/>
<sequence>MSSYEPLYIDYLIYFNRDQDYFECHEVLEELWLELDRDPFYKGLLQIAVGLYHFRNSNLRGGRMMLQSSVELLERYPARTKGIELGELVEEVKGLVSGLAGPESQHFPYRDLTIRIWDETLTSAFQERSKELKPNIPQRRSPTRGRIYEEKMKAMQQANNFGENQN</sequence>
<dbReference type="InterPro" id="IPR005500">
    <property type="entry name" value="DUF309"/>
</dbReference>
<dbReference type="Gene3D" id="1.10.3450.10">
    <property type="entry name" value="TTHA0068-like"/>
    <property type="match status" value="1"/>
</dbReference>
<evidence type="ECO:0008006" key="3">
    <source>
        <dbReference type="Google" id="ProtNLM"/>
    </source>
</evidence>
<dbReference type="AlphaFoldDB" id="A0A2W0CI96"/>
<accession>A0A2W0CI96</accession>
<dbReference type="RefSeq" id="WP_110759491.1">
    <property type="nucleotide sequence ID" value="NZ_PRLG01000020.1"/>
</dbReference>
<dbReference type="Pfam" id="PF03745">
    <property type="entry name" value="DUF309"/>
    <property type="match status" value="1"/>
</dbReference>
<dbReference type="PANTHER" id="PTHR34796:SF1">
    <property type="entry name" value="EXPRESSED PROTEIN"/>
    <property type="match status" value="1"/>
</dbReference>
<evidence type="ECO:0000313" key="2">
    <source>
        <dbReference type="Proteomes" id="UP000247459"/>
    </source>
</evidence>
<gene>
    <name evidence="1" type="ORF">PIL02S_03171</name>
</gene>
<reference evidence="1 2" key="1">
    <citation type="submission" date="2018-01" db="EMBL/GenBank/DDBJ databases">
        <title>Genome sequence of the PGP bacterium Paenibacillus illinoisensis E3.</title>
        <authorList>
            <person name="Rolli E."/>
            <person name="Marasco R."/>
            <person name="Bessem C."/>
            <person name="Michoud G."/>
            <person name="Gaiarsa S."/>
            <person name="Borin S."/>
            <person name="Daffonchio D."/>
        </authorList>
    </citation>
    <scope>NUCLEOTIDE SEQUENCE [LARGE SCALE GENOMIC DNA]</scope>
    <source>
        <strain evidence="1 2">E3</strain>
    </source>
</reference>
<name>A0A2W0CI96_9BACL</name>
<protein>
    <recommendedName>
        <fullName evidence="3">DUF309 domain-containing protein</fullName>
    </recommendedName>
</protein>
<comment type="caution">
    <text evidence="1">The sequence shown here is derived from an EMBL/GenBank/DDBJ whole genome shotgun (WGS) entry which is preliminary data.</text>
</comment>
<dbReference type="OrthoDB" id="165483at2"/>
<dbReference type="PANTHER" id="PTHR34796">
    <property type="entry name" value="EXPRESSED PROTEIN"/>
    <property type="match status" value="1"/>
</dbReference>